<evidence type="ECO:0000313" key="7">
    <source>
        <dbReference type="Proteomes" id="UP001295423"/>
    </source>
</evidence>
<feature type="domain" description="HMG box" evidence="5">
    <location>
        <begin position="327"/>
        <end position="396"/>
    </location>
</feature>
<dbReference type="PANTHER" id="PTHR48112">
    <property type="entry name" value="HIGH MOBILITY GROUP PROTEIN DSP1"/>
    <property type="match status" value="1"/>
</dbReference>
<evidence type="ECO:0000313" key="6">
    <source>
        <dbReference type="EMBL" id="CAJ1937734.1"/>
    </source>
</evidence>
<sequence length="401" mass="45291">MQNTRKSLGGAPLQVVNANVAPPTTPGTKVRKMQAELDKKDSENESLRASVKNLTNALGKLDLVKAAGPIVNPTEVKNNKKDPKAPVPAKTAYKFFCDVSPVQDNMQKLWKETDAKKREPFILLAAADKERYQNEFAAYNEEKKALDMYYDKKKQEQAMAFFEAHLEAQAALKDVEAGKDNRKANKDPDAPKRPTSSYMYFAKETRSEVVSKYPDAKPTEVTTMMGAMWKQLDAKAMKKFEKMAEADRERYAAEKAVYDAKVTVKKAEAEQEEIARFEQEKKEAMELLESSKQLSGEMIIQNVGGEAMSVVSDLSNKSKKKKDPNAPKRALTAYNFFFTQNRESIKSKLPAESTNTELMSEIGRQWKALAESKKQKYNKMAEKDKVRYANEMAKYTPNKQG</sequence>
<dbReference type="Proteomes" id="UP001295423">
    <property type="component" value="Unassembled WGS sequence"/>
</dbReference>
<organism evidence="6 7">
    <name type="scientific">Cylindrotheca closterium</name>
    <dbReference type="NCBI Taxonomy" id="2856"/>
    <lineage>
        <taxon>Eukaryota</taxon>
        <taxon>Sar</taxon>
        <taxon>Stramenopiles</taxon>
        <taxon>Ochrophyta</taxon>
        <taxon>Bacillariophyta</taxon>
        <taxon>Bacillariophyceae</taxon>
        <taxon>Bacillariophycidae</taxon>
        <taxon>Bacillariales</taxon>
        <taxon>Bacillariaceae</taxon>
        <taxon>Cylindrotheca</taxon>
    </lineage>
</organism>
<feature type="region of interest" description="Disordered" evidence="4">
    <location>
        <begin position="175"/>
        <end position="196"/>
    </location>
</feature>
<feature type="domain" description="HMG box" evidence="5">
    <location>
        <begin position="191"/>
        <end position="259"/>
    </location>
</feature>
<keyword evidence="3" id="KW-0175">Coiled coil</keyword>
<name>A0AAD2FGS9_9STRA</name>
<dbReference type="InterPro" id="IPR050342">
    <property type="entry name" value="HMGB"/>
</dbReference>
<dbReference type="SMART" id="SM00398">
    <property type="entry name" value="HMG"/>
    <property type="match status" value="3"/>
</dbReference>
<dbReference type="GO" id="GO:0003677">
    <property type="term" value="F:DNA binding"/>
    <property type="evidence" value="ECO:0007669"/>
    <property type="project" value="UniProtKB-UniRule"/>
</dbReference>
<feature type="compositionally biased region" description="Basic and acidic residues" evidence="4">
    <location>
        <begin position="175"/>
        <end position="192"/>
    </location>
</feature>
<feature type="DNA-binding region" description="HMG box" evidence="2">
    <location>
        <begin position="327"/>
        <end position="396"/>
    </location>
</feature>
<keyword evidence="7" id="KW-1185">Reference proteome</keyword>
<feature type="coiled-coil region" evidence="3">
    <location>
        <begin position="260"/>
        <end position="294"/>
    </location>
</feature>
<evidence type="ECO:0000256" key="3">
    <source>
        <dbReference type="SAM" id="Coils"/>
    </source>
</evidence>
<dbReference type="SUPFAM" id="SSF47095">
    <property type="entry name" value="HMG-box"/>
    <property type="match status" value="3"/>
</dbReference>
<dbReference type="InterPro" id="IPR009071">
    <property type="entry name" value="HMG_box_dom"/>
</dbReference>
<proteinExistence type="predicted"/>
<evidence type="ECO:0000256" key="1">
    <source>
        <dbReference type="ARBA" id="ARBA00023125"/>
    </source>
</evidence>
<keyword evidence="1 2" id="KW-0238">DNA-binding</keyword>
<dbReference type="Pfam" id="PF00505">
    <property type="entry name" value="HMG_box"/>
    <property type="match status" value="2"/>
</dbReference>
<accession>A0AAD2FGS9</accession>
<dbReference type="EMBL" id="CAKOGP040000668">
    <property type="protein sequence ID" value="CAJ1937734.1"/>
    <property type="molecule type" value="Genomic_DNA"/>
</dbReference>
<keyword evidence="2" id="KW-0539">Nucleus</keyword>
<protein>
    <recommendedName>
        <fullName evidence="5">HMG box domain-containing protein</fullName>
    </recommendedName>
</protein>
<evidence type="ECO:0000256" key="4">
    <source>
        <dbReference type="SAM" id="MobiDB-lite"/>
    </source>
</evidence>
<gene>
    <name evidence="6" type="ORF">CYCCA115_LOCUS5791</name>
</gene>
<reference evidence="6" key="1">
    <citation type="submission" date="2023-08" db="EMBL/GenBank/DDBJ databases">
        <authorList>
            <person name="Audoor S."/>
            <person name="Bilcke G."/>
        </authorList>
    </citation>
    <scope>NUCLEOTIDE SEQUENCE</scope>
</reference>
<dbReference type="AlphaFoldDB" id="A0AAD2FGS9"/>
<evidence type="ECO:0000259" key="5">
    <source>
        <dbReference type="PROSITE" id="PS50118"/>
    </source>
</evidence>
<feature type="DNA-binding region" description="HMG box" evidence="2">
    <location>
        <begin position="191"/>
        <end position="259"/>
    </location>
</feature>
<dbReference type="PROSITE" id="PS50118">
    <property type="entry name" value="HMG_BOX_2"/>
    <property type="match status" value="2"/>
</dbReference>
<dbReference type="InterPro" id="IPR036910">
    <property type="entry name" value="HMG_box_dom_sf"/>
</dbReference>
<feature type="region of interest" description="Disordered" evidence="4">
    <location>
        <begin position="1"/>
        <end position="46"/>
    </location>
</feature>
<comment type="caution">
    <text evidence="6">The sequence shown here is derived from an EMBL/GenBank/DDBJ whole genome shotgun (WGS) entry which is preliminary data.</text>
</comment>
<dbReference type="GO" id="GO:0005634">
    <property type="term" value="C:nucleus"/>
    <property type="evidence" value="ECO:0007669"/>
    <property type="project" value="UniProtKB-UniRule"/>
</dbReference>
<dbReference type="Gene3D" id="1.10.30.10">
    <property type="entry name" value="High mobility group box domain"/>
    <property type="match status" value="3"/>
</dbReference>
<feature type="compositionally biased region" description="Basic and acidic residues" evidence="4">
    <location>
        <begin position="33"/>
        <end position="46"/>
    </location>
</feature>
<evidence type="ECO:0000256" key="2">
    <source>
        <dbReference type="PROSITE-ProRule" id="PRU00267"/>
    </source>
</evidence>